<protein>
    <submittedName>
        <fullName evidence="2">Heat induced stress protein YflT</fullName>
    </submittedName>
</protein>
<gene>
    <name evidence="2" type="ORF">SAMN05216353_13248</name>
</gene>
<evidence type="ECO:0000259" key="1">
    <source>
        <dbReference type="Pfam" id="PF11181"/>
    </source>
</evidence>
<dbReference type="Proteomes" id="UP000198897">
    <property type="component" value="Unassembled WGS sequence"/>
</dbReference>
<evidence type="ECO:0000313" key="3">
    <source>
        <dbReference type="Proteomes" id="UP000198897"/>
    </source>
</evidence>
<dbReference type="AlphaFoldDB" id="A0A1I2QUD7"/>
<name>A0A1I2QUD7_9BACI</name>
<proteinExistence type="predicted"/>
<accession>A0A1I2QUD7</accession>
<reference evidence="3" key="1">
    <citation type="submission" date="2016-10" db="EMBL/GenBank/DDBJ databases">
        <authorList>
            <person name="Varghese N."/>
            <person name="Submissions S."/>
        </authorList>
    </citation>
    <scope>NUCLEOTIDE SEQUENCE [LARGE SCALE GENOMIC DNA]</scope>
    <source>
        <strain evidence="3">FP5</strain>
    </source>
</reference>
<feature type="domain" description="General stress protein 17M-like" evidence="1">
    <location>
        <begin position="4"/>
        <end position="99"/>
    </location>
</feature>
<organism evidence="2 3">
    <name type="scientific">Halobacillus alkaliphilus</name>
    <dbReference type="NCBI Taxonomy" id="396056"/>
    <lineage>
        <taxon>Bacteria</taxon>
        <taxon>Bacillati</taxon>
        <taxon>Bacillota</taxon>
        <taxon>Bacilli</taxon>
        <taxon>Bacillales</taxon>
        <taxon>Bacillaceae</taxon>
        <taxon>Halobacillus</taxon>
    </lineage>
</organism>
<dbReference type="EMBL" id="FOOG01000032">
    <property type="protein sequence ID" value="SFG29221.1"/>
    <property type="molecule type" value="Genomic_DNA"/>
</dbReference>
<dbReference type="RefSeq" id="WP_089753188.1">
    <property type="nucleotide sequence ID" value="NZ_FOOG01000032.1"/>
</dbReference>
<dbReference type="InterPro" id="IPR025889">
    <property type="entry name" value="GSP17M-like_dom"/>
</dbReference>
<dbReference type="Pfam" id="PF11181">
    <property type="entry name" value="YflT"/>
    <property type="match status" value="1"/>
</dbReference>
<evidence type="ECO:0000313" key="2">
    <source>
        <dbReference type="EMBL" id="SFG29221.1"/>
    </source>
</evidence>
<dbReference type="OrthoDB" id="2353304at2"/>
<keyword evidence="3" id="KW-1185">Reference proteome</keyword>
<sequence length="116" mass="13295">MKPMIREYSNDEKLMTDVKSLQDNGIHPTDIYILSHDDDRTNRIANNVDANTIGFSEQDFTNIISNIFSKQGDELRTKLQEMGFSESEAEEYEEDMDEGKVLLILTDQEKTSGILD</sequence>